<reference evidence="2 3" key="1">
    <citation type="journal article" date="2023" name="Plants (Basel)">
        <title>Bridging the Gap: Combining Genomics and Transcriptomics Approaches to Understand Stylosanthes scabra, an Orphan Legume from the Brazilian Caatinga.</title>
        <authorList>
            <person name="Ferreira-Neto J.R.C."/>
            <person name="da Silva M.D."/>
            <person name="Binneck E."/>
            <person name="de Melo N.F."/>
            <person name="da Silva R.H."/>
            <person name="de Melo A.L.T.M."/>
            <person name="Pandolfi V."/>
            <person name="Bustamante F.O."/>
            <person name="Brasileiro-Vidal A.C."/>
            <person name="Benko-Iseppon A.M."/>
        </authorList>
    </citation>
    <scope>NUCLEOTIDE SEQUENCE [LARGE SCALE GENOMIC DNA]</scope>
    <source>
        <tissue evidence="2">Leaves</tissue>
    </source>
</reference>
<name>A0ABU6X9Q8_9FABA</name>
<proteinExistence type="predicted"/>
<dbReference type="Proteomes" id="UP001341840">
    <property type="component" value="Unassembled WGS sequence"/>
</dbReference>
<protein>
    <submittedName>
        <fullName evidence="2">Uncharacterized protein</fullName>
    </submittedName>
</protein>
<evidence type="ECO:0000313" key="2">
    <source>
        <dbReference type="EMBL" id="MED6194556.1"/>
    </source>
</evidence>
<gene>
    <name evidence="2" type="ORF">PIB30_029713</name>
</gene>
<dbReference type="EMBL" id="JASCZI010211570">
    <property type="protein sequence ID" value="MED6194556.1"/>
    <property type="molecule type" value="Genomic_DNA"/>
</dbReference>
<keyword evidence="3" id="KW-1185">Reference proteome</keyword>
<comment type="caution">
    <text evidence="2">The sequence shown here is derived from an EMBL/GenBank/DDBJ whole genome shotgun (WGS) entry which is preliminary data.</text>
</comment>
<organism evidence="2 3">
    <name type="scientific">Stylosanthes scabra</name>
    <dbReference type="NCBI Taxonomy" id="79078"/>
    <lineage>
        <taxon>Eukaryota</taxon>
        <taxon>Viridiplantae</taxon>
        <taxon>Streptophyta</taxon>
        <taxon>Embryophyta</taxon>
        <taxon>Tracheophyta</taxon>
        <taxon>Spermatophyta</taxon>
        <taxon>Magnoliopsida</taxon>
        <taxon>eudicotyledons</taxon>
        <taxon>Gunneridae</taxon>
        <taxon>Pentapetalae</taxon>
        <taxon>rosids</taxon>
        <taxon>fabids</taxon>
        <taxon>Fabales</taxon>
        <taxon>Fabaceae</taxon>
        <taxon>Papilionoideae</taxon>
        <taxon>50 kb inversion clade</taxon>
        <taxon>dalbergioids sensu lato</taxon>
        <taxon>Dalbergieae</taxon>
        <taxon>Pterocarpus clade</taxon>
        <taxon>Stylosanthes</taxon>
    </lineage>
</organism>
<evidence type="ECO:0000313" key="3">
    <source>
        <dbReference type="Proteomes" id="UP001341840"/>
    </source>
</evidence>
<feature type="region of interest" description="Disordered" evidence="1">
    <location>
        <begin position="1"/>
        <end position="21"/>
    </location>
</feature>
<evidence type="ECO:0000256" key="1">
    <source>
        <dbReference type="SAM" id="MobiDB-lite"/>
    </source>
</evidence>
<accession>A0ABU6X9Q8</accession>
<sequence>MSKHTPNAAVTPLGKPSMDFSRLDEKLGDGVAEDIWRMIRDVVAQEMHQVTTTLSDLLKVVSPYQRLGFVIQSSRTQPPQLN</sequence>